<dbReference type="PANTHER" id="PTHR33835:SF1">
    <property type="entry name" value="METALLO-BETA-LACTAMASE DOMAIN-CONTAINING PROTEIN"/>
    <property type="match status" value="1"/>
</dbReference>
<dbReference type="KEGG" id="ctp:CTRG_01817"/>
<accession>C5M7I5</accession>
<dbReference type="Proteomes" id="UP000002037">
    <property type="component" value="Unassembled WGS sequence"/>
</dbReference>
<dbReference type="InterPro" id="IPR025638">
    <property type="entry name" value="DUF4336"/>
</dbReference>
<dbReference type="HOGENOM" id="CLU_056292_1_0_1"/>
<organism evidence="1 2">
    <name type="scientific">Candida tropicalis (strain ATCC MYA-3404 / T1)</name>
    <name type="common">Yeast</name>
    <dbReference type="NCBI Taxonomy" id="294747"/>
    <lineage>
        <taxon>Eukaryota</taxon>
        <taxon>Fungi</taxon>
        <taxon>Dikarya</taxon>
        <taxon>Ascomycota</taxon>
        <taxon>Saccharomycotina</taxon>
        <taxon>Pichiomycetes</taxon>
        <taxon>Debaryomycetaceae</taxon>
        <taxon>Candida/Lodderomyces clade</taxon>
        <taxon>Candida</taxon>
    </lineage>
</organism>
<dbReference type="InterPro" id="IPR036866">
    <property type="entry name" value="RibonucZ/Hydroxyglut_hydro"/>
</dbReference>
<sequence>MGYPENFKIVTKAITDNILLASSAFSRVDKLNFGARMAIFKLSQQEQEQEQGGGRGGDQKIILWSPLPYTPQVIDTILKFTGISQESDLKINYVIIPDREHNLAGKKYQEVFPDCKIIGMEGIKNINIDYKFTESMGNKIIKDEELKNFINDDDIVNNFEFVYLPKHTNQELVIFEKKAKTLFEADLLFNLGVPGTVQGTTILEQYSPELGFAKGFNPHSGWSFMTRYLQPYSKVGRFMFRKFVNVNASKAGLEGIYSWDFNTIVMCHGNVITENARQTFKDVFL</sequence>
<dbReference type="PANTHER" id="PTHR33835">
    <property type="entry name" value="YALI0C07656P"/>
    <property type="match status" value="1"/>
</dbReference>
<reference evidence="1 2" key="1">
    <citation type="journal article" date="2009" name="Nature">
        <title>Evolution of pathogenicity and sexual reproduction in eight Candida genomes.</title>
        <authorList>
            <person name="Butler G."/>
            <person name="Rasmussen M.D."/>
            <person name="Lin M.F."/>
            <person name="Santos M.A."/>
            <person name="Sakthikumar S."/>
            <person name="Munro C.A."/>
            <person name="Rheinbay E."/>
            <person name="Grabherr M."/>
            <person name="Forche A."/>
            <person name="Reedy J.L."/>
            <person name="Agrafioti I."/>
            <person name="Arnaud M.B."/>
            <person name="Bates S."/>
            <person name="Brown A.J."/>
            <person name="Brunke S."/>
            <person name="Costanzo M.C."/>
            <person name="Fitzpatrick D.A."/>
            <person name="de Groot P.W."/>
            <person name="Harris D."/>
            <person name="Hoyer L.L."/>
            <person name="Hube B."/>
            <person name="Klis F.M."/>
            <person name="Kodira C."/>
            <person name="Lennard N."/>
            <person name="Logue M.E."/>
            <person name="Martin R."/>
            <person name="Neiman A.M."/>
            <person name="Nikolaou E."/>
            <person name="Quail M.A."/>
            <person name="Quinn J."/>
            <person name="Santos M.C."/>
            <person name="Schmitzberger F.F."/>
            <person name="Sherlock G."/>
            <person name="Shah P."/>
            <person name="Silverstein K.A."/>
            <person name="Skrzypek M.S."/>
            <person name="Soll D."/>
            <person name="Staggs R."/>
            <person name="Stansfield I."/>
            <person name="Stumpf M.P."/>
            <person name="Sudbery P.E."/>
            <person name="Srikantha T."/>
            <person name="Zeng Q."/>
            <person name="Berman J."/>
            <person name="Berriman M."/>
            <person name="Heitman J."/>
            <person name="Gow N.A."/>
            <person name="Lorenz M.C."/>
            <person name="Birren B.W."/>
            <person name="Kellis M."/>
            <person name="Cuomo C.A."/>
        </authorList>
    </citation>
    <scope>NUCLEOTIDE SEQUENCE [LARGE SCALE GENOMIC DNA]</scope>
    <source>
        <strain evidence="2">ATCC MYA-3404 / T1</strain>
    </source>
</reference>
<dbReference type="eggNOG" id="ENOG502S1EZ">
    <property type="taxonomic scope" value="Eukaryota"/>
</dbReference>
<name>C5M7I5_CANTT</name>
<dbReference type="SUPFAM" id="SSF56281">
    <property type="entry name" value="Metallo-hydrolase/oxidoreductase"/>
    <property type="match status" value="1"/>
</dbReference>
<dbReference type="VEuPathDB" id="FungiDB:CTRG_01817"/>
<dbReference type="EMBL" id="GG692396">
    <property type="protein sequence ID" value="EER34955.1"/>
    <property type="molecule type" value="Genomic_DNA"/>
</dbReference>
<dbReference type="Gene3D" id="3.60.15.10">
    <property type="entry name" value="Ribonuclease Z/Hydroxyacylglutathione hydrolase-like"/>
    <property type="match status" value="1"/>
</dbReference>
<proteinExistence type="predicted"/>
<dbReference type="AlphaFoldDB" id="C5M7I5"/>
<protein>
    <submittedName>
        <fullName evidence="1">Uncharacterized protein</fullName>
    </submittedName>
</protein>
<evidence type="ECO:0000313" key="2">
    <source>
        <dbReference type="Proteomes" id="UP000002037"/>
    </source>
</evidence>
<keyword evidence="2" id="KW-1185">Reference proteome</keyword>
<dbReference type="RefSeq" id="XP_002547510.1">
    <property type="nucleotide sequence ID" value="XM_002547464.1"/>
</dbReference>
<dbReference type="GeneID" id="8300080"/>
<evidence type="ECO:0000313" key="1">
    <source>
        <dbReference type="EMBL" id="EER34955.1"/>
    </source>
</evidence>
<dbReference type="OrthoDB" id="421671at2759"/>
<gene>
    <name evidence="1" type="ORF">CTRG_01817</name>
</gene>